<sequence>MHFFKSLAALATVAFGASSVVAAPLSDVGGVPIPPLPHTPSVPSPPSPPSVPNVPHLPRAGARSIPLILADVTVRVTPLVAELKLITSSNANTDVVGPILDNVKAVLSPAIVEINALVGQPVEVVLASVDGTGQVTVEALAETVSDLTFGGLRVVYNVAPSLQAADLTGLLSDVANIVVSLLGAVLSLVNSLTGSLLPDLIAALVPILGDLVSILSSLGVIGLIQSLGINL</sequence>
<comment type="caution">
    <text evidence="1">The sequence shown here is derived from an EMBL/GenBank/DDBJ whole genome shotgun (WGS) entry which is preliminary data.</text>
</comment>
<evidence type="ECO:0000313" key="1">
    <source>
        <dbReference type="EMBL" id="KAI0084664.1"/>
    </source>
</evidence>
<protein>
    <submittedName>
        <fullName evidence="1">Uncharacterized protein</fullName>
    </submittedName>
</protein>
<dbReference type="EMBL" id="MU274940">
    <property type="protein sequence ID" value="KAI0084664.1"/>
    <property type="molecule type" value="Genomic_DNA"/>
</dbReference>
<proteinExistence type="predicted"/>
<keyword evidence="2" id="KW-1185">Reference proteome</keyword>
<reference evidence="1" key="1">
    <citation type="journal article" date="2021" name="Environ. Microbiol.">
        <title>Gene family expansions and transcriptome signatures uncover fungal adaptations to wood decay.</title>
        <authorList>
            <person name="Hage H."/>
            <person name="Miyauchi S."/>
            <person name="Viragh M."/>
            <person name="Drula E."/>
            <person name="Min B."/>
            <person name="Chaduli D."/>
            <person name="Navarro D."/>
            <person name="Favel A."/>
            <person name="Norest M."/>
            <person name="Lesage-Meessen L."/>
            <person name="Balint B."/>
            <person name="Merenyi Z."/>
            <person name="de Eugenio L."/>
            <person name="Morin E."/>
            <person name="Martinez A.T."/>
            <person name="Baldrian P."/>
            <person name="Stursova M."/>
            <person name="Martinez M.J."/>
            <person name="Novotny C."/>
            <person name="Magnuson J.K."/>
            <person name="Spatafora J.W."/>
            <person name="Maurice S."/>
            <person name="Pangilinan J."/>
            <person name="Andreopoulos W."/>
            <person name="LaButti K."/>
            <person name="Hundley H."/>
            <person name="Na H."/>
            <person name="Kuo A."/>
            <person name="Barry K."/>
            <person name="Lipzen A."/>
            <person name="Henrissat B."/>
            <person name="Riley R."/>
            <person name="Ahrendt S."/>
            <person name="Nagy L.G."/>
            <person name="Grigoriev I.V."/>
            <person name="Martin F."/>
            <person name="Rosso M.N."/>
        </authorList>
    </citation>
    <scope>NUCLEOTIDE SEQUENCE</scope>
    <source>
        <strain evidence="1">CBS 384.51</strain>
    </source>
</reference>
<accession>A0ACB8TRS6</accession>
<organism evidence="1 2">
    <name type="scientific">Irpex rosettiformis</name>
    <dbReference type="NCBI Taxonomy" id="378272"/>
    <lineage>
        <taxon>Eukaryota</taxon>
        <taxon>Fungi</taxon>
        <taxon>Dikarya</taxon>
        <taxon>Basidiomycota</taxon>
        <taxon>Agaricomycotina</taxon>
        <taxon>Agaricomycetes</taxon>
        <taxon>Polyporales</taxon>
        <taxon>Irpicaceae</taxon>
        <taxon>Irpex</taxon>
    </lineage>
</organism>
<evidence type="ECO:0000313" key="2">
    <source>
        <dbReference type="Proteomes" id="UP001055072"/>
    </source>
</evidence>
<dbReference type="Proteomes" id="UP001055072">
    <property type="component" value="Unassembled WGS sequence"/>
</dbReference>
<name>A0ACB8TRS6_9APHY</name>
<gene>
    <name evidence="1" type="ORF">BDY19DRAFT_1025591</name>
</gene>